<protein>
    <submittedName>
        <fullName evidence="1">Uncharacterized protein</fullName>
    </submittedName>
</protein>
<organism evidence="1 2">
    <name type="scientific">Aegilops tauschii subsp. strangulata</name>
    <name type="common">Goatgrass</name>
    <dbReference type="NCBI Taxonomy" id="200361"/>
    <lineage>
        <taxon>Eukaryota</taxon>
        <taxon>Viridiplantae</taxon>
        <taxon>Streptophyta</taxon>
        <taxon>Embryophyta</taxon>
        <taxon>Tracheophyta</taxon>
        <taxon>Spermatophyta</taxon>
        <taxon>Magnoliopsida</taxon>
        <taxon>Liliopsida</taxon>
        <taxon>Poales</taxon>
        <taxon>Poaceae</taxon>
        <taxon>BOP clade</taxon>
        <taxon>Pooideae</taxon>
        <taxon>Triticodae</taxon>
        <taxon>Triticeae</taxon>
        <taxon>Triticinae</taxon>
        <taxon>Aegilops</taxon>
    </lineage>
</organism>
<reference evidence="1" key="3">
    <citation type="journal article" date="2017" name="Nature">
        <title>Genome sequence of the progenitor of the wheat D genome Aegilops tauschii.</title>
        <authorList>
            <person name="Luo M.C."/>
            <person name="Gu Y.Q."/>
            <person name="Puiu D."/>
            <person name="Wang H."/>
            <person name="Twardziok S.O."/>
            <person name="Deal K.R."/>
            <person name="Huo N."/>
            <person name="Zhu T."/>
            <person name="Wang L."/>
            <person name="Wang Y."/>
            <person name="McGuire P.E."/>
            <person name="Liu S."/>
            <person name="Long H."/>
            <person name="Ramasamy R.K."/>
            <person name="Rodriguez J.C."/>
            <person name="Van S.L."/>
            <person name="Yuan L."/>
            <person name="Wang Z."/>
            <person name="Xia Z."/>
            <person name="Xiao L."/>
            <person name="Anderson O.D."/>
            <person name="Ouyang S."/>
            <person name="Liang Y."/>
            <person name="Zimin A.V."/>
            <person name="Pertea G."/>
            <person name="Qi P."/>
            <person name="Bennetzen J.L."/>
            <person name="Dai X."/>
            <person name="Dawson M.W."/>
            <person name="Muller H.G."/>
            <person name="Kugler K."/>
            <person name="Rivarola-Duarte L."/>
            <person name="Spannagl M."/>
            <person name="Mayer K.F.X."/>
            <person name="Lu F.H."/>
            <person name="Bevan M.W."/>
            <person name="Leroy P."/>
            <person name="Li P."/>
            <person name="You F.M."/>
            <person name="Sun Q."/>
            <person name="Liu Z."/>
            <person name="Lyons E."/>
            <person name="Wicker T."/>
            <person name="Salzberg S.L."/>
            <person name="Devos K.M."/>
            <person name="Dvorak J."/>
        </authorList>
    </citation>
    <scope>NUCLEOTIDE SEQUENCE [LARGE SCALE GENOMIC DNA]</scope>
    <source>
        <strain evidence="1">cv. AL8/78</strain>
    </source>
</reference>
<accession>A0A453HQT9</accession>
<sequence length="81" mass="8714">REAAAAESSVPLLEKKADGVLYVEGCPGCAVDRRKAANPGIPYGTFIYVWTVTLCTGQYSQHHHPSSPISAMISFFLRGTS</sequence>
<dbReference type="Gramene" id="AET4Gv20269300.26">
    <property type="protein sequence ID" value="AET4Gv20269300.26"/>
    <property type="gene ID" value="AET4Gv20269300"/>
</dbReference>
<reference evidence="1" key="5">
    <citation type="journal article" date="2021" name="G3 (Bethesda)">
        <title>Aegilops tauschii genome assembly Aet v5.0 features greater sequence contiguity and improved annotation.</title>
        <authorList>
            <person name="Wang L."/>
            <person name="Zhu T."/>
            <person name="Rodriguez J.C."/>
            <person name="Deal K.R."/>
            <person name="Dubcovsky J."/>
            <person name="McGuire P.E."/>
            <person name="Lux T."/>
            <person name="Spannagl M."/>
            <person name="Mayer K.F.X."/>
            <person name="Baldrich P."/>
            <person name="Meyers B.C."/>
            <person name="Huo N."/>
            <person name="Gu Y.Q."/>
            <person name="Zhou H."/>
            <person name="Devos K.M."/>
            <person name="Bennetzen J.L."/>
            <person name="Unver T."/>
            <person name="Budak H."/>
            <person name="Gulick P.J."/>
            <person name="Galiba G."/>
            <person name="Kalapos B."/>
            <person name="Nelson D.R."/>
            <person name="Li P."/>
            <person name="You F.M."/>
            <person name="Luo M.C."/>
            <person name="Dvorak J."/>
        </authorList>
    </citation>
    <scope>NUCLEOTIDE SEQUENCE [LARGE SCALE GENOMIC DNA]</scope>
    <source>
        <strain evidence="1">cv. AL8/78</strain>
    </source>
</reference>
<name>A0A453HQT9_AEGTS</name>
<reference evidence="2" key="1">
    <citation type="journal article" date="2014" name="Science">
        <title>Ancient hybridizations among the ancestral genomes of bread wheat.</title>
        <authorList>
            <consortium name="International Wheat Genome Sequencing Consortium,"/>
            <person name="Marcussen T."/>
            <person name="Sandve S.R."/>
            <person name="Heier L."/>
            <person name="Spannagl M."/>
            <person name="Pfeifer M."/>
            <person name="Jakobsen K.S."/>
            <person name="Wulff B.B."/>
            <person name="Steuernagel B."/>
            <person name="Mayer K.F."/>
            <person name="Olsen O.A."/>
        </authorList>
    </citation>
    <scope>NUCLEOTIDE SEQUENCE [LARGE SCALE GENOMIC DNA]</scope>
    <source>
        <strain evidence="2">cv. AL8/78</strain>
    </source>
</reference>
<keyword evidence="2" id="KW-1185">Reference proteome</keyword>
<evidence type="ECO:0000313" key="2">
    <source>
        <dbReference type="Proteomes" id="UP000015105"/>
    </source>
</evidence>
<evidence type="ECO:0000313" key="1">
    <source>
        <dbReference type="EnsemblPlants" id="AET4Gv20269300.26"/>
    </source>
</evidence>
<reference evidence="2" key="2">
    <citation type="journal article" date="2017" name="Nat. Plants">
        <title>The Aegilops tauschii genome reveals multiple impacts of transposons.</title>
        <authorList>
            <person name="Zhao G."/>
            <person name="Zou C."/>
            <person name="Li K."/>
            <person name="Wang K."/>
            <person name="Li T."/>
            <person name="Gao L."/>
            <person name="Zhang X."/>
            <person name="Wang H."/>
            <person name="Yang Z."/>
            <person name="Liu X."/>
            <person name="Jiang W."/>
            <person name="Mao L."/>
            <person name="Kong X."/>
            <person name="Jiao Y."/>
            <person name="Jia J."/>
        </authorList>
    </citation>
    <scope>NUCLEOTIDE SEQUENCE [LARGE SCALE GENOMIC DNA]</scope>
    <source>
        <strain evidence="2">cv. AL8/78</strain>
    </source>
</reference>
<dbReference type="EnsemblPlants" id="AET4Gv20269300.26">
    <property type="protein sequence ID" value="AET4Gv20269300.26"/>
    <property type="gene ID" value="AET4Gv20269300"/>
</dbReference>
<reference evidence="1" key="4">
    <citation type="submission" date="2019-03" db="UniProtKB">
        <authorList>
            <consortium name="EnsemblPlants"/>
        </authorList>
    </citation>
    <scope>IDENTIFICATION</scope>
</reference>
<dbReference type="AlphaFoldDB" id="A0A453HQT9"/>
<dbReference type="Proteomes" id="UP000015105">
    <property type="component" value="Chromosome 4D"/>
</dbReference>
<proteinExistence type="predicted"/>